<feature type="transmembrane region" description="Helical" evidence="6">
    <location>
        <begin position="419"/>
        <end position="439"/>
    </location>
</feature>
<evidence type="ECO:0000259" key="7">
    <source>
        <dbReference type="Pfam" id="PF02687"/>
    </source>
</evidence>
<keyword evidence="3 6" id="KW-0812">Transmembrane</keyword>
<sequence length="794" mass="88716">MTGLLYSLRGIWLAVVRRWAVYLLMLSGLSMAYAAALIIGLYIHNELTFDRFLPDTERLYIAQAEYGPSGKPLVASDVAPAGVARWMRSDSRNIEAITRLVPVEWPLRSERRFVKERFYWADANFFDLVKLPALHGDLAHALAKPGSIVLTERMARQYFGRADVVGEVLATHDGLPLTVTAVLRNYPANTHLEREIFASGSTSYAMLSILDQRSTYLWPTSYTYFRLKPGVTKAAVTREMSQLSRKYWQGDNNLPVNFRAIPVVKLHFEPQGDGQMRPRGHLNSVRALMVVSVMILALAAINSAGLILAEAREREREMALYAALGATRFKQIGYIMREAALVNLASSVFGLAVVERVLPYVNAQLGVSLVLWASPFAVLTGVMVSVLIMSALCGMYPAMRITRFSQGGAAHKGHEPDNSINWPGWVTAQLALVMVLLIATHTMSRQWHFAMSEAPGFNGDKVLMVRLINSTTVTQQFSEAVRKIDGIELAAESFGVPTTEFARPGWIVEPSGRVISFTRNSVHPDFFKVFHVPILSGRNLSETYLTPEVPREILINAAASKALGFQKPSDAIGQIIDYEADQTFFSSKIVGVVPDLRFSTVYEPSHPMIFDGFAKYFTQINLRLSRDDPQVLNRIDTVWNEAAGGRVPIERQFYRDYLTNQYRDMYQQLRAFTLVSAVAMLQSVLGLTGLCIFLARHQLREMAIRRALGATFQELLILRLKPFLWPAVLSCVIAWPLAGLALSFWLRSFQAHIPVAISSFLLASALVLFVSAITLAIHSAHSIRCTPMRILRQE</sequence>
<comment type="caution">
    <text evidence="9">The sequence shown here is derived from an EMBL/GenBank/DDBJ whole genome shotgun (WGS) entry which is preliminary data.</text>
</comment>
<gene>
    <name evidence="9" type="ORF">PQU98_08375</name>
</gene>
<dbReference type="RefSeq" id="WP_272744445.1">
    <property type="nucleotide sequence ID" value="NZ_JAQQKV010000001.1"/>
</dbReference>
<feature type="transmembrane region" description="Helical" evidence="6">
    <location>
        <begin position="20"/>
        <end position="43"/>
    </location>
</feature>
<evidence type="ECO:0000313" key="10">
    <source>
        <dbReference type="Proteomes" id="UP001218579"/>
    </source>
</evidence>
<evidence type="ECO:0000256" key="4">
    <source>
        <dbReference type="ARBA" id="ARBA00022989"/>
    </source>
</evidence>
<dbReference type="Pfam" id="PF02687">
    <property type="entry name" value="FtsX"/>
    <property type="match status" value="2"/>
</dbReference>
<dbReference type="InterPro" id="IPR050250">
    <property type="entry name" value="Macrolide_Exporter_MacB"/>
</dbReference>
<protein>
    <submittedName>
        <fullName evidence="9">ABC transporter permease</fullName>
    </submittedName>
</protein>
<feature type="domain" description="MacB-like periplasmic core" evidence="8">
    <location>
        <begin position="23"/>
        <end position="242"/>
    </location>
</feature>
<feature type="transmembrane region" description="Helical" evidence="6">
    <location>
        <begin position="370"/>
        <end position="399"/>
    </location>
</feature>
<dbReference type="InterPro" id="IPR025857">
    <property type="entry name" value="MacB_PCD"/>
</dbReference>
<reference evidence="9 10" key="1">
    <citation type="submission" date="2023-01" db="EMBL/GenBank/DDBJ databases">
        <title>Novel species of the genus Asticcacaulis isolated from rivers.</title>
        <authorList>
            <person name="Lu H."/>
        </authorList>
    </citation>
    <scope>NUCLEOTIDE SEQUENCE [LARGE SCALE GENOMIC DNA]</scope>
    <source>
        <strain evidence="9 10">LKC15W</strain>
    </source>
</reference>
<organism evidence="9 10">
    <name type="scientific">Asticcacaulis machinosus</name>
    <dbReference type="NCBI Taxonomy" id="2984211"/>
    <lineage>
        <taxon>Bacteria</taxon>
        <taxon>Pseudomonadati</taxon>
        <taxon>Pseudomonadota</taxon>
        <taxon>Alphaproteobacteria</taxon>
        <taxon>Caulobacterales</taxon>
        <taxon>Caulobacteraceae</taxon>
        <taxon>Asticcacaulis</taxon>
    </lineage>
</organism>
<evidence type="ECO:0000259" key="8">
    <source>
        <dbReference type="Pfam" id="PF12704"/>
    </source>
</evidence>
<feature type="transmembrane region" description="Helical" evidence="6">
    <location>
        <begin position="287"/>
        <end position="309"/>
    </location>
</feature>
<comment type="subcellular location">
    <subcellularLocation>
        <location evidence="1">Cell membrane</location>
        <topology evidence="1">Multi-pass membrane protein</topology>
    </subcellularLocation>
</comment>
<evidence type="ECO:0000256" key="6">
    <source>
        <dbReference type="SAM" id="Phobius"/>
    </source>
</evidence>
<feature type="transmembrane region" description="Helical" evidence="6">
    <location>
        <begin position="753"/>
        <end position="777"/>
    </location>
</feature>
<dbReference type="PANTHER" id="PTHR30572">
    <property type="entry name" value="MEMBRANE COMPONENT OF TRANSPORTER-RELATED"/>
    <property type="match status" value="1"/>
</dbReference>
<feature type="domain" description="MacB-like periplasmic core" evidence="8">
    <location>
        <begin position="431"/>
        <end position="597"/>
    </location>
</feature>
<name>A0ABT5HIS9_9CAUL</name>
<keyword evidence="4 6" id="KW-1133">Transmembrane helix</keyword>
<feature type="transmembrane region" description="Helical" evidence="6">
    <location>
        <begin position="339"/>
        <end position="358"/>
    </location>
</feature>
<accession>A0ABT5HIS9</accession>
<keyword evidence="2" id="KW-1003">Cell membrane</keyword>
<evidence type="ECO:0000313" key="9">
    <source>
        <dbReference type="EMBL" id="MDC7676142.1"/>
    </source>
</evidence>
<dbReference type="Pfam" id="PF12704">
    <property type="entry name" value="MacB_PCD"/>
    <property type="match status" value="2"/>
</dbReference>
<evidence type="ECO:0000256" key="3">
    <source>
        <dbReference type="ARBA" id="ARBA00022692"/>
    </source>
</evidence>
<feature type="transmembrane region" description="Helical" evidence="6">
    <location>
        <begin position="723"/>
        <end position="746"/>
    </location>
</feature>
<dbReference type="PANTHER" id="PTHR30572:SF18">
    <property type="entry name" value="ABC-TYPE MACROLIDE FAMILY EXPORT SYSTEM PERMEASE COMPONENT 2"/>
    <property type="match status" value="1"/>
</dbReference>
<keyword evidence="5 6" id="KW-0472">Membrane</keyword>
<evidence type="ECO:0000256" key="2">
    <source>
        <dbReference type="ARBA" id="ARBA00022475"/>
    </source>
</evidence>
<dbReference type="EMBL" id="JAQQKV010000001">
    <property type="protein sequence ID" value="MDC7676142.1"/>
    <property type="molecule type" value="Genomic_DNA"/>
</dbReference>
<feature type="domain" description="ABC3 transporter permease C-terminal" evidence="7">
    <location>
        <begin position="674"/>
        <end position="782"/>
    </location>
</feature>
<evidence type="ECO:0000256" key="1">
    <source>
        <dbReference type="ARBA" id="ARBA00004651"/>
    </source>
</evidence>
<dbReference type="InterPro" id="IPR003838">
    <property type="entry name" value="ABC3_permease_C"/>
</dbReference>
<evidence type="ECO:0000256" key="5">
    <source>
        <dbReference type="ARBA" id="ARBA00023136"/>
    </source>
</evidence>
<proteinExistence type="predicted"/>
<feature type="transmembrane region" description="Helical" evidence="6">
    <location>
        <begin position="671"/>
        <end position="695"/>
    </location>
</feature>
<dbReference type="Proteomes" id="UP001218579">
    <property type="component" value="Unassembled WGS sequence"/>
</dbReference>
<keyword evidence="10" id="KW-1185">Reference proteome</keyword>
<feature type="domain" description="ABC3 transporter permease C-terminal" evidence="7">
    <location>
        <begin position="289"/>
        <end position="404"/>
    </location>
</feature>